<dbReference type="RefSeq" id="WP_087640301.1">
    <property type="nucleotide sequence ID" value="NZ_CP147246.1"/>
</dbReference>
<dbReference type="OrthoDB" id="9792148at2"/>
<reference evidence="3" key="2">
    <citation type="submission" date="2017-05" db="EMBL/GenBank/DDBJ databases">
        <authorList>
            <consortium name="The Broad Institute Genomics Platform"/>
            <consortium name="The Broad Institute Genomic Center for Infectious Diseases"/>
            <person name="Earl A."/>
            <person name="Manson A."/>
            <person name="Schwartman J."/>
            <person name="Gilmore M."/>
            <person name="Abouelleil A."/>
            <person name="Cao P."/>
            <person name="Chapman S."/>
            <person name="Cusick C."/>
            <person name="Shea T."/>
            <person name="Young S."/>
            <person name="Neafsey D."/>
            <person name="Nusbaum C."/>
            <person name="Birren B."/>
        </authorList>
    </citation>
    <scope>NUCLEOTIDE SEQUENCE</scope>
    <source>
        <strain evidence="3">9D6_DIV0238</strain>
    </source>
</reference>
<evidence type="ECO:0000259" key="1">
    <source>
        <dbReference type="Pfam" id="PF13556"/>
    </source>
</evidence>
<dbReference type="InterPro" id="IPR009057">
    <property type="entry name" value="Homeodomain-like_sf"/>
</dbReference>
<dbReference type="Pfam" id="PF13556">
    <property type="entry name" value="HTH_30"/>
    <property type="match status" value="1"/>
</dbReference>
<dbReference type="EMBL" id="NIBQ01000001">
    <property type="protein sequence ID" value="OUZ35723.1"/>
    <property type="molecule type" value="Genomic_DNA"/>
</dbReference>
<evidence type="ECO:0000313" key="4">
    <source>
        <dbReference type="Proteomes" id="UP000196151"/>
    </source>
</evidence>
<reference evidence="3" key="3">
    <citation type="submission" date="2024-03" db="EMBL/GenBank/DDBJ databases">
        <title>The Genome Sequence of Enterococcus sp. DIV0238c.</title>
        <authorList>
            <consortium name="The Broad Institute Genomics Platform"/>
            <consortium name="The Broad Institute Microbial Omics Core"/>
            <consortium name="The Broad Institute Genomic Center for Infectious Diseases"/>
            <person name="Earl A."/>
            <person name="Manson A."/>
            <person name="Gilmore M."/>
            <person name="Schwartman J."/>
            <person name="Shea T."/>
            <person name="Abouelleil A."/>
            <person name="Cao P."/>
            <person name="Chapman S."/>
            <person name="Cusick C."/>
            <person name="Young S."/>
            <person name="Neafsey D."/>
            <person name="Nusbaum C."/>
            <person name="Birren B."/>
        </authorList>
    </citation>
    <scope>NUCLEOTIDE SEQUENCE</scope>
    <source>
        <strain evidence="3">9D6_DIV0238</strain>
    </source>
</reference>
<reference evidence="2" key="1">
    <citation type="submission" date="2017-05" db="EMBL/GenBank/DDBJ databases">
        <title>The Genome Sequence of Enterococcus sp. 9D6_DIV0238.</title>
        <authorList>
            <consortium name="The Broad Institute Genomics Platform"/>
            <consortium name="The Broad Institute Genomic Center for Infectious Diseases"/>
            <person name="Earl A."/>
            <person name="Manson A."/>
            <person name="Schwartman J."/>
            <person name="Gilmore M."/>
            <person name="Abouelleil A."/>
            <person name="Cao P."/>
            <person name="Chapman S."/>
            <person name="Cusick C."/>
            <person name="Shea T."/>
            <person name="Young S."/>
            <person name="Neafsey D."/>
            <person name="Nusbaum C."/>
            <person name="Birren B."/>
        </authorList>
    </citation>
    <scope>NUCLEOTIDE SEQUENCE [LARGE SCALE GENOMIC DNA]</scope>
    <source>
        <strain evidence="2">9D6_DIV0238</strain>
    </source>
</reference>
<dbReference type="Proteomes" id="UP000196151">
    <property type="component" value="Chromosome"/>
</dbReference>
<evidence type="ECO:0000313" key="3">
    <source>
        <dbReference type="EMBL" id="WYJ93027.1"/>
    </source>
</evidence>
<gene>
    <name evidence="3" type="ORF">A5889_000506</name>
    <name evidence="2" type="ORF">A5889_001199</name>
</gene>
<accession>A0A200JEZ1</accession>
<dbReference type="InterPro" id="IPR042070">
    <property type="entry name" value="PucR_C-HTH_sf"/>
</dbReference>
<dbReference type="Gene3D" id="1.10.10.2840">
    <property type="entry name" value="PucR C-terminal helix-turn-helix domain"/>
    <property type="match status" value="1"/>
</dbReference>
<sequence>MTIEELMKLYPEGKLQKEKANDSKLSLPINGDYFVIAKDILSEKELYLLQKLFLSNNFSVDLKKHPWFDYLFNQANVEASGSFRIIQFQLKKPKAFLQKEWEQSMKEIFPAFVDFFFTDENNGLLIEQYTKNHYHLTDIQSIFLTLDADFDSSTNAFVGNFYPADDHLSALFHEEQQIFLEESSHLKAQSVFSLSDVAIHHYTKKSMKESRIIHAYSKQLVFSPEFKQIILTLWHHQGNISSTAKDLYMHRNTLHYRIEKFYEQTGLSLKKMDDLVFCYLLITK</sequence>
<organism evidence="2">
    <name type="scientific">Candidatus Enterococcus dunnyi</name>
    <dbReference type="NCBI Taxonomy" id="1834192"/>
    <lineage>
        <taxon>Bacteria</taxon>
        <taxon>Bacillati</taxon>
        <taxon>Bacillota</taxon>
        <taxon>Bacilli</taxon>
        <taxon>Lactobacillales</taxon>
        <taxon>Enterococcaceae</taxon>
        <taxon>Enterococcus</taxon>
    </lineage>
</organism>
<dbReference type="AlphaFoldDB" id="A0A200JEZ1"/>
<dbReference type="SUPFAM" id="SSF46689">
    <property type="entry name" value="Homeodomain-like"/>
    <property type="match status" value="1"/>
</dbReference>
<proteinExistence type="predicted"/>
<evidence type="ECO:0000313" key="2">
    <source>
        <dbReference type="EMBL" id="OUZ35723.1"/>
    </source>
</evidence>
<keyword evidence="4" id="KW-1185">Reference proteome</keyword>
<protein>
    <recommendedName>
        <fullName evidence="1">PucR C-terminal helix-turn-helix domain-containing protein</fullName>
    </recommendedName>
</protein>
<dbReference type="PANTHER" id="PTHR33744">
    <property type="entry name" value="CARBOHYDRATE DIACID REGULATOR"/>
    <property type="match status" value="1"/>
</dbReference>
<dbReference type="InterPro" id="IPR051448">
    <property type="entry name" value="CdaR-like_regulators"/>
</dbReference>
<dbReference type="PANTHER" id="PTHR33744:SF15">
    <property type="entry name" value="CARBOHYDRATE DIACID REGULATOR"/>
    <property type="match status" value="1"/>
</dbReference>
<dbReference type="InterPro" id="IPR025736">
    <property type="entry name" value="PucR_C-HTH_dom"/>
</dbReference>
<name>A0A200JEZ1_9ENTE</name>
<feature type="domain" description="PucR C-terminal helix-turn-helix" evidence="1">
    <location>
        <begin position="234"/>
        <end position="276"/>
    </location>
</feature>
<dbReference type="EMBL" id="CP147246">
    <property type="protein sequence ID" value="WYJ93027.1"/>
    <property type="molecule type" value="Genomic_DNA"/>
</dbReference>